<dbReference type="OrthoDB" id="202825at2759"/>
<dbReference type="GO" id="GO:0000226">
    <property type="term" value="P:microtubule cytoskeleton organization"/>
    <property type="evidence" value="ECO:0007669"/>
    <property type="project" value="TreeGrafter"/>
</dbReference>
<keyword evidence="3" id="KW-0067">ATP-binding</keyword>
<dbReference type="PROSITE" id="PS51221">
    <property type="entry name" value="TTL"/>
    <property type="match status" value="1"/>
</dbReference>
<gene>
    <name evidence="5" type="ORF">EmuJ_000960500</name>
</gene>
<keyword evidence="6" id="KW-1185">Reference proteome</keyword>
<dbReference type="GO" id="GO:0070740">
    <property type="term" value="F:tubulin-glutamic acid ligase activity"/>
    <property type="evidence" value="ECO:0007669"/>
    <property type="project" value="TreeGrafter"/>
</dbReference>
<dbReference type="OMA" id="WILKPAC"/>
<name>A0A068YBJ9_ECHMU</name>
<keyword evidence="2" id="KW-0547">Nucleotide-binding</keyword>
<dbReference type="PANTHER" id="PTHR12241">
    <property type="entry name" value="TUBULIN POLYGLUTAMYLASE"/>
    <property type="match status" value="1"/>
</dbReference>
<protein>
    <submittedName>
        <fullName evidence="5">Tubulin polyglutamylase ttll4</fullName>
    </submittedName>
</protein>
<evidence type="ECO:0000313" key="5">
    <source>
        <dbReference type="EMBL" id="CDS41917.1"/>
    </source>
</evidence>
<reference evidence="5" key="1">
    <citation type="journal article" date="2013" name="Nature">
        <title>The genomes of four tapeworm species reveal adaptations to parasitism.</title>
        <authorList>
            <person name="Tsai I.J."/>
            <person name="Zarowiecki M."/>
            <person name="Holroyd N."/>
            <person name="Garciarrubio A."/>
            <person name="Sanchez-Flores A."/>
            <person name="Brooks K.L."/>
            <person name="Tracey A."/>
            <person name="Bobes R.J."/>
            <person name="Fragoso G."/>
            <person name="Sciutto E."/>
            <person name="Aslett M."/>
            <person name="Beasley H."/>
            <person name="Bennett H.M."/>
            <person name="Cai J."/>
            <person name="Camicia F."/>
            <person name="Clark R."/>
            <person name="Cucher M."/>
            <person name="De Silva N."/>
            <person name="Day T.A."/>
            <person name="Deplazes P."/>
            <person name="Estrada K."/>
            <person name="Fernandez C."/>
            <person name="Holland P.W."/>
            <person name="Hou J."/>
            <person name="Hu S."/>
            <person name="Huckvale T."/>
            <person name="Hung S.S."/>
            <person name="Kamenetzky L."/>
            <person name="Keane J.A."/>
            <person name="Kiss F."/>
            <person name="Koziol U."/>
            <person name="Lambert O."/>
            <person name="Liu K."/>
            <person name="Luo X."/>
            <person name="Luo Y."/>
            <person name="Macchiaroli N."/>
            <person name="Nichol S."/>
            <person name="Paps J."/>
            <person name="Parkinson J."/>
            <person name="Pouchkina-Stantcheva N."/>
            <person name="Riddiford N."/>
            <person name="Rosenzvit M."/>
            <person name="Salinas G."/>
            <person name="Wasmuth J.D."/>
            <person name="Zamanian M."/>
            <person name="Zheng Y."/>
            <person name="Cai X."/>
            <person name="Soberon X."/>
            <person name="Olson P.D."/>
            <person name="Laclette J.P."/>
            <person name="Brehm K."/>
            <person name="Berriman M."/>
            <person name="Garciarrubio A."/>
            <person name="Bobes R.J."/>
            <person name="Fragoso G."/>
            <person name="Sanchez-Flores A."/>
            <person name="Estrada K."/>
            <person name="Cevallos M.A."/>
            <person name="Morett E."/>
            <person name="Gonzalez V."/>
            <person name="Portillo T."/>
            <person name="Ochoa-Leyva A."/>
            <person name="Jose M.V."/>
            <person name="Sciutto E."/>
            <person name="Landa A."/>
            <person name="Jimenez L."/>
            <person name="Valdes V."/>
            <person name="Carrero J.C."/>
            <person name="Larralde C."/>
            <person name="Morales-Montor J."/>
            <person name="Limon-Lason J."/>
            <person name="Soberon X."/>
            <person name="Laclette J.P."/>
        </authorList>
    </citation>
    <scope>NUCLEOTIDE SEQUENCE [LARGE SCALE GENOMIC DNA]</scope>
</reference>
<feature type="compositionally biased region" description="Basic and acidic residues" evidence="4">
    <location>
        <begin position="120"/>
        <end position="133"/>
    </location>
</feature>
<dbReference type="GO" id="GO:0036064">
    <property type="term" value="C:ciliary basal body"/>
    <property type="evidence" value="ECO:0007669"/>
    <property type="project" value="TreeGrafter"/>
</dbReference>
<dbReference type="EMBL" id="LN902842">
    <property type="protein sequence ID" value="CDS41917.1"/>
    <property type="molecule type" value="Genomic_DNA"/>
</dbReference>
<accession>A0A068YBJ9</accession>
<feature type="compositionally biased region" description="Polar residues" evidence="4">
    <location>
        <begin position="108"/>
        <end position="118"/>
    </location>
</feature>
<dbReference type="STRING" id="6211.A0A068YBJ9"/>
<feature type="region of interest" description="Disordered" evidence="4">
    <location>
        <begin position="108"/>
        <end position="139"/>
    </location>
</feature>
<organism evidence="5 6">
    <name type="scientific">Echinococcus multilocularis</name>
    <name type="common">Fox tapeworm</name>
    <dbReference type="NCBI Taxonomy" id="6211"/>
    <lineage>
        <taxon>Eukaryota</taxon>
        <taxon>Metazoa</taxon>
        <taxon>Spiralia</taxon>
        <taxon>Lophotrochozoa</taxon>
        <taxon>Platyhelminthes</taxon>
        <taxon>Cestoda</taxon>
        <taxon>Eucestoda</taxon>
        <taxon>Cyclophyllidea</taxon>
        <taxon>Taeniidae</taxon>
        <taxon>Echinococcus</taxon>
    </lineage>
</organism>
<dbReference type="AlphaFoldDB" id="A0A068YBJ9"/>
<dbReference type="GO" id="GO:0005524">
    <property type="term" value="F:ATP binding"/>
    <property type="evidence" value="ECO:0007669"/>
    <property type="project" value="UniProtKB-KW"/>
</dbReference>
<evidence type="ECO:0000313" key="6">
    <source>
        <dbReference type="Proteomes" id="UP000017246"/>
    </source>
</evidence>
<dbReference type="SUPFAM" id="SSF56059">
    <property type="entry name" value="Glutathione synthetase ATP-binding domain-like"/>
    <property type="match status" value="1"/>
</dbReference>
<reference evidence="5" key="2">
    <citation type="submission" date="2015-11" db="EMBL/GenBank/DDBJ databases">
        <authorList>
            <person name="Zhang Y."/>
            <person name="Guo Z."/>
        </authorList>
    </citation>
    <scope>NUCLEOTIDE SEQUENCE</scope>
</reference>
<evidence type="ECO:0000256" key="3">
    <source>
        <dbReference type="ARBA" id="ARBA00022840"/>
    </source>
</evidence>
<dbReference type="eggNOG" id="KOG2156">
    <property type="taxonomic scope" value="Eukaryota"/>
</dbReference>
<dbReference type="Proteomes" id="UP000017246">
    <property type="component" value="Unassembled WGS sequence"/>
</dbReference>
<dbReference type="GO" id="GO:0015631">
    <property type="term" value="F:tubulin binding"/>
    <property type="evidence" value="ECO:0007669"/>
    <property type="project" value="TreeGrafter"/>
</dbReference>
<evidence type="ECO:0000256" key="2">
    <source>
        <dbReference type="ARBA" id="ARBA00022741"/>
    </source>
</evidence>
<evidence type="ECO:0000256" key="1">
    <source>
        <dbReference type="ARBA" id="ARBA00022598"/>
    </source>
</evidence>
<keyword evidence="1" id="KW-0436">Ligase</keyword>
<dbReference type="InterPro" id="IPR004344">
    <property type="entry name" value="TTL/TTLL_fam"/>
</dbReference>
<dbReference type="PANTHER" id="PTHR12241:SF162">
    <property type="entry name" value="TUBULIN MONOGLUTAMYLASE TTLL4"/>
    <property type="match status" value="1"/>
</dbReference>
<sequence length="939" mass="107333">MNWRPMIQEPVRTFLEKLHPQKKFNYHPNTCLTTSESVGTNKSAISINEVNTTSTPESMACNHSRALESLRNASEFGITFAKLEVISHYNAANGSQLCHRVSNSDNGLSRNYPSNSPSFEWKRQEDHPPRRGECSQPLGLPANLKEKQLTTLPLNSTGEPKLPLVKNPGNLSVFANLPEHHSALIFSMFPKVPPCLRFSDVNDKSDLLPWEFRKLLHWRPSLVTPIVVKQALARAHFRASNLTSVADDLDAVESSDWIYYFGKHLKPDAFLTIRDYQKVNHFPCSFHLGRKDHLWRNISAMQRRFGAENFNFAPLTFCMPTDLEKFKDFWHTEGAEHQWILKPPASARGLGVRVINKWSQIPKKRPLIVQRYLNNPYLINNSKFDLRIYVFIYSVHPLIVYVHEDGLVRFASHIYTNSPRFVGNRYVHLTNYSINRQNADYISNASDEACTGHKWSLRAFWAYLRSHGVKPEPVWSSIKDVIAKTCIAIEPHLKNAVDTYCKSPYSVQELFGFDIFLDANLKPWVLEVNVSPSMHIDSPLDSKVKGTMIKDMLNLTGFNLPSPKDILKGNTKKFPMLPSGTPRLPPYQHMNINPDSDDVHLISQQTVSPISSDTPLIKNEPLKWMKEEKKPTAPPHPWLLDRRVTMSKLSDDERKKHEYYVLRAYEAGISKPGKTPRTSKHAEPSASNIVQPEIRLCLEPLPLSTPLGEPTIPTSISQGAGPDSLDLAAFMKLQEDHKHSIEKRKLERRQLLQRANMQALRGGKDKWKVAKVHDVQPIGGKCWEEGNNSNLAVESESKPTPEPSSLEHFRWAVENIFDFITPFDLRCLVQMLDTKNRAGAFQPVFPADNTRTTASYLRFFDKPRYTNLLIFAYLDKYGESTEGITMLSRLCEREVHLKSRFFGDSLEESNVWKPPLPSLIPNTQKGYVENWIKRQVNFS</sequence>
<dbReference type="Gene3D" id="3.30.470.20">
    <property type="entry name" value="ATP-grasp fold, B domain"/>
    <property type="match status" value="1"/>
</dbReference>
<dbReference type="Pfam" id="PF03133">
    <property type="entry name" value="TTL"/>
    <property type="match status" value="1"/>
</dbReference>
<evidence type="ECO:0000256" key="4">
    <source>
        <dbReference type="SAM" id="MobiDB-lite"/>
    </source>
</evidence>
<proteinExistence type="predicted"/>